<sequence length="321" mass="37006">MPVLRGLFLLTVVFNILGHTYVMYNDLFFFKYSSLLNYYIYMQQFSFTILANGSNGMENYFFIAGFLTTFVRWRTAAIKPRIDFLKLLVKPYIRMSLFQLLSIALFLLLPLIGYGPFWDDFVGPYLKNCRERWWTNLFYIQNYWASEDACLYHTWLMAAIMQLYVVSALVIWLLIKRPNLGMALIIMMVVCGMAFVGSTVFVKKLPGALSLYLLDAISGPKMWNSLFIQTFDHIGPFCIGLVTGYVIAKYKESLKFKGVTVVVLWCISLASVLAVMCGLYEYRYGNMKMDSSLSILYAMLNRNVYAIFLAWLLIACNTNNA</sequence>
<dbReference type="InterPro" id="IPR002656">
    <property type="entry name" value="Acyl_transf_3_dom"/>
</dbReference>
<reference evidence="3 4" key="1">
    <citation type="submission" date="2013-11" db="EMBL/GenBank/DDBJ databases">
        <title>Genome sequencing of Stegodyphus mimosarum.</title>
        <authorList>
            <person name="Bechsgaard J."/>
        </authorList>
    </citation>
    <scope>NUCLEOTIDE SEQUENCE [LARGE SCALE GENOMIC DNA]</scope>
</reference>
<dbReference type="EMBL" id="KK114052">
    <property type="protein sequence ID" value="KFM61610.1"/>
    <property type="molecule type" value="Genomic_DNA"/>
</dbReference>
<feature type="transmembrane region" description="Helical" evidence="1">
    <location>
        <begin position="222"/>
        <end position="247"/>
    </location>
</feature>
<feature type="non-terminal residue" evidence="3">
    <location>
        <position position="321"/>
    </location>
</feature>
<feature type="transmembrane region" description="Helical" evidence="1">
    <location>
        <begin position="97"/>
        <end position="117"/>
    </location>
</feature>
<evidence type="ECO:0000256" key="1">
    <source>
        <dbReference type="SAM" id="Phobius"/>
    </source>
</evidence>
<dbReference type="STRING" id="407821.A0A087T921"/>
<dbReference type="OMA" id="WHILAWI"/>
<name>A0A087T921_STEMI</name>
<dbReference type="AlphaFoldDB" id="A0A087T921"/>
<evidence type="ECO:0000259" key="2">
    <source>
        <dbReference type="Pfam" id="PF01757"/>
    </source>
</evidence>
<keyword evidence="1" id="KW-0812">Transmembrane</keyword>
<dbReference type="PANTHER" id="PTHR11161">
    <property type="entry name" value="O-ACYLTRANSFERASE"/>
    <property type="match status" value="1"/>
</dbReference>
<proteinExistence type="predicted"/>
<organism evidence="3 4">
    <name type="scientific">Stegodyphus mimosarum</name>
    <name type="common">African social velvet spider</name>
    <dbReference type="NCBI Taxonomy" id="407821"/>
    <lineage>
        <taxon>Eukaryota</taxon>
        <taxon>Metazoa</taxon>
        <taxon>Ecdysozoa</taxon>
        <taxon>Arthropoda</taxon>
        <taxon>Chelicerata</taxon>
        <taxon>Arachnida</taxon>
        <taxon>Araneae</taxon>
        <taxon>Araneomorphae</taxon>
        <taxon>Entelegynae</taxon>
        <taxon>Eresoidea</taxon>
        <taxon>Eresidae</taxon>
        <taxon>Stegodyphus</taxon>
    </lineage>
</organism>
<feature type="transmembrane region" description="Helical" evidence="1">
    <location>
        <begin position="294"/>
        <end position="316"/>
    </location>
</feature>
<gene>
    <name evidence="3" type="ORF">X975_19596</name>
</gene>
<dbReference type="OrthoDB" id="6418646at2759"/>
<dbReference type="InterPro" id="IPR052728">
    <property type="entry name" value="O2_lipid_transport_reg"/>
</dbReference>
<dbReference type="GO" id="GO:0016747">
    <property type="term" value="F:acyltransferase activity, transferring groups other than amino-acyl groups"/>
    <property type="evidence" value="ECO:0007669"/>
    <property type="project" value="InterPro"/>
</dbReference>
<keyword evidence="1" id="KW-0472">Membrane</keyword>
<keyword evidence="4" id="KW-1185">Reference proteome</keyword>
<evidence type="ECO:0000313" key="4">
    <source>
        <dbReference type="Proteomes" id="UP000054359"/>
    </source>
</evidence>
<protein>
    <submittedName>
        <fullName evidence="3">Nose resistant to fluoxetine protein 6</fullName>
    </submittedName>
</protein>
<evidence type="ECO:0000313" key="3">
    <source>
        <dbReference type="EMBL" id="KFM61610.1"/>
    </source>
</evidence>
<dbReference type="Proteomes" id="UP000054359">
    <property type="component" value="Unassembled WGS sequence"/>
</dbReference>
<feature type="transmembrane region" description="Helical" evidence="1">
    <location>
        <begin position="6"/>
        <end position="24"/>
    </location>
</feature>
<feature type="domain" description="Acyltransferase 3" evidence="2">
    <location>
        <begin position="3"/>
        <end position="314"/>
    </location>
</feature>
<feature type="transmembrane region" description="Helical" evidence="1">
    <location>
        <begin position="182"/>
        <end position="202"/>
    </location>
</feature>
<feature type="transmembrane region" description="Helical" evidence="1">
    <location>
        <begin position="60"/>
        <end position="77"/>
    </location>
</feature>
<dbReference type="PANTHER" id="PTHR11161:SF0">
    <property type="entry name" value="O-ACYLTRANSFERASE LIKE PROTEIN"/>
    <property type="match status" value="1"/>
</dbReference>
<keyword evidence="1" id="KW-1133">Transmembrane helix</keyword>
<dbReference type="Pfam" id="PF01757">
    <property type="entry name" value="Acyl_transf_3"/>
    <property type="match status" value="1"/>
</dbReference>
<feature type="transmembrane region" description="Helical" evidence="1">
    <location>
        <begin position="259"/>
        <end position="282"/>
    </location>
</feature>
<feature type="transmembrane region" description="Helical" evidence="1">
    <location>
        <begin position="152"/>
        <end position="175"/>
    </location>
</feature>
<accession>A0A087T921</accession>